<comment type="caution">
    <text evidence="1">The sequence shown here is derived from an EMBL/GenBank/DDBJ whole genome shotgun (WGS) entry which is preliminary data.</text>
</comment>
<reference evidence="1 2" key="1">
    <citation type="submission" date="2019-02" db="EMBL/GenBank/DDBJ databases">
        <title>Deep-cultivation of Planctomycetes and their phenomic and genomic characterization uncovers novel biology.</title>
        <authorList>
            <person name="Wiegand S."/>
            <person name="Jogler M."/>
            <person name="Boedeker C."/>
            <person name="Pinto D."/>
            <person name="Vollmers J."/>
            <person name="Rivas-Marin E."/>
            <person name="Kohn T."/>
            <person name="Peeters S.H."/>
            <person name="Heuer A."/>
            <person name="Rast P."/>
            <person name="Oberbeckmann S."/>
            <person name="Bunk B."/>
            <person name="Jeske O."/>
            <person name="Meyerdierks A."/>
            <person name="Storesund J.E."/>
            <person name="Kallscheuer N."/>
            <person name="Luecker S."/>
            <person name="Lage O.M."/>
            <person name="Pohl T."/>
            <person name="Merkel B.J."/>
            <person name="Hornburger P."/>
            <person name="Mueller R.-W."/>
            <person name="Bruemmer F."/>
            <person name="Labrenz M."/>
            <person name="Spormann A.M."/>
            <person name="Op Den Camp H."/>
            <person name="Overmann J."/>
            <person name="Amann R."/>
            <person name="Jetten M.S.M."/>
            <person name="Mascher T."/>
            <person name="Medema M.H."/>
            <person name="Devos D.P."/>
            <person name="Kaster A.-K."/>
            <person name="Ovreas L."/>
            <person name="Rohde M."/>
            <person name="Galperin M.Y."/>
            <person name="Jogler C."/>
        </authorList>
    </citation>
    <scope>NUCLEOTIDE SEQUENCE [LARGE SCALE GENOMIC DNA]</scope>
    <source>
        <strain evidence="1 2">Pla52o</strain>
    </source>
</reference>
<accession>A0A5C6CL74</accession>
<name>A0A5C6CL74_9BACT</name>
<sequence>MTTTTDATTPQALNADDLKELASSTGNPCVSLLMRTHRSGREVQQGPIRLKNLLKEASQKLKAVGHDDGILDRLKAQSSDSQFWQHQGEGLAIYLTPNDCRMFRLNRSVDEKVCVGNSFFIQPLIRESNSGGEYFVLSLSWDEASLFRVAGKSFTMVETRALPAKFDDLVLPRDPEESLQYTSHRSVGNTAGTSTAMFHGHGEGEDKIEADRDQYLSLIGDEVAGAIYNTGLPLLVVATSEVTGHFEATTKVQVDARVDGSPSGWTDDELRERVHKAIAPQLKPDHSEFVERFGTAMANSKASADMDEVLKTAKAGRVDSLLVCNHEIHCEQTNQVVLETLRHGGDVLQCSPECMPSDDAVVAAIFRC</sequence>
<protein>
    <submittedName>
        <fullName evidence="1">Uncharacterized protein</fullName>
    </submittedName>
</protein>
<keyword evidence="2" id="KW-1185">Reference proteome</keyword>
<dbReference type="EMBL" id="SJPT01000002">
    <property type="protein sequence ID" value="TWU24825.1"/>
    <property type="molecule type" value="Genomic_DNA"/>
</dbReference>
<evidence type="ECO:0000313" key="1">
    <source>
        <dbReference type="EMBL" id="TWU24825.1"/>
    </source>
</evidence>
<dbReference type="AlphaFoldDB" id="A0A5C6CL74"/>
<organism evidence="1 2">
    <name type="scientific">Novipirellula galeiformis</name>
    <dbReference type="NCBI Taxonomy" id="2528004"/>
    <lineage>
        <taxon>Bacteria</taxon>
        <taxon>Pseudomonadati</taxon>
        <taxon>Planctomycetota</taxon>
        <taxon>Planctomycetia</taxon>
        <taxon>Pirellulales</taxon>
        <taxon>Pirellulaceae</taxon>
        <taxon>Novipirellula</taxon>
    </lineage>
</organism>
<dbReference type="RefSeq" id="WP_146593583.1">
    <property type="nucleotide sequence ID" value="NZ_SJPT01000002.1"/>
</dbReference>
<dbReference type="Proteomes" id="UP000316304">
    <property type="component" value="Unassembled WGS sequence"/>
</dbReference>
<dbReference type="InterPro" id="IPR041289">
    <property type="entry name" value="Bact_RF_family3"/>
</dbReference>
<dbReference type="OrthoDB" id="4393931at2"/>
<proteinExistence type="predicted"/>
<gene>
    <name evidence="1" type="ORF">Pla52o_11150</name>
</gene>
<evidence type="ECO:0000313" key="2">
    <source>
        <dbReference type="Proteomes" id="UP000316304"/>
    </source>
</evidence>
<dbReference type="Pfam" id="PF18845">
    <property type="entry name" value="baeRF_family3"/>
    <property type="match status" value="1"/>
</dbReference>